<dbReference type="VEuPathDB" id="TriTrypDB:ADEAN_000381000"/>
<reference evidence="1 2" key="1">
    <citation type="submission" date="2020-08" db="EMBL/GenBank/DDBJ databases">
        <authorList>
            <person name="Newling K."/>
            <person name="Davey J."/>
            <person name="Forrester S."/>
        </authorList>
    </citation>
    <scope>NUCLEOTIDE SEQUENCE [LARGE SCALE GENOMIC DNA]</scope>
    <source>
        <strain evidence="2">Crithidia deanei Carvalho (ATCC PRA-265)</strain>
    </source>
</reference>
<keyword evidence="2" id="KW-1185">Reference proteome</keyword>
<evidence type="ECO:0000313" key="2">
    <source>
        <dbReference type="Proteomes" id="UP000515908"/>
    </source>
</evidence>
<accession>A0A7G2C9A6</accession>
<dbReference type="SUPFAM" id="SSF51905">
    <property type="entry name" value="FAD/NAD(P)-binding domain"/>
    <property type="match status" value="1"/>
</dbReference>
<dbReference type="EMBL" id="LR877150">
    <property type="protein sequence ID" value="CAD2216348.1"/>
    <property type="molecule type" value="Genomic_DNA"/>
</dbReference>
<dbReference type="AlphaFoldDB" id="A0A7G2C9A6"/>
<sequence length="412" mass="44813">MHVDSSGRKHPLTNVLAGLSPQQLRRLTVLTHATVKDFSVEEGHNTGTFRVSKVRCVSSSCGSLTVAVSKGVVLSAGIVHSPRLLCRLQKSIQPSFVLPTVLQARDALAIPLVFKCYNGLTYDKVNTQTLQNVLAWVCAQKGALLHPLCDCLCTLYVNTPAGRVPMKLVVVPFGGRDARQYYSMGWDRSLASYPQAFTILLVLEDTASLRLEFNTEISEASKEWFQGKGVTPLLCEDRSVLSGKEKEQILSVFQSGIRKVRKIIQEPPISHFCFGSESVDFTLLEEDPAKAVKLAKLVHTPLKKYSRQMKEEVEQLSAWAISVTQQDKYLNRYVENHAYWLGFASGSSVPFLSGKEGSPYSVDKVGNLTVGDVSVVTDAVWGANGKATLRAASVATAVDAGSAAAAALHATI</sequence>
<name>A0A7G2C9A6_9TRYP</name>
<dbReference type="Proteomes" id="UP000515908">
    <property type="component" value="Chromosome 06"/>
</dbReference>
<dbReference type="Gene3D" id="3.50.50.60">
    <property type="entry name" value="FAD/NAD(P)-binding domain"/>
    <property type="match status" value="1"/>
</dbReference>
<organism evidence="1 2">
    <name type="scientific">Angomonas deanei</name>
    <dbReference type="NCBI Taxonomy" id="59799"/>
    <lineage>
        <taxon>Eukaryota</taxon>
        <taxon>Discoba</taxon>
        <taxon>Euglenozoa</taxon>
        <taxon>Kinetoplastea</taxon>
        <taxon>Metakinetoplastina</taxon>
        <taxon>Trypanosomatida</taxon>
        <taxon>Trypanosomatidae</taxon>
        <taxon>Strigomonadinae</taxon>
        <taxon>Angomonas</taxon>
    </lineage>
</organism>
<dbReference type="InterPro" id="IPR036188">
    <property type="entry name" value="FAD/NAD-bd_sf"/>
</dbReference>
<gene>
    <name evidence="1" type="ORF">ADEAN_000381000</name>
</gene>
<evidence type="ECO:0000313" key="1">
    <source>
        <dbReference type="EMBL" id="CAD2216348.1"/>
    </source>
</evidence>
<proteinExistence type="predicted"/>
<protein>
    <submittedName>
        <fullName evidence="1">Uncharacterized protein</fullName>
    </submittedName>
</protein>